<feature type="signal peptide" evidence="1">
    <location>
        <begin position="1"/>
        <end position="26"/>
    </location>
</feature>
<evidence type="ECO:0000313" key="3">
    <source>
        <dbReference type="Proteomes" id="UP001232148"/>
    </source>
</evidence>
<reference evidence="2" key="1">
    <citation type="submission" date="2021-06" db="EMBL/GenBank/DDBJ databases">
        <title>Comparative genomics, transcriptomics and evolutionary studies reveal genomic signatures of adaptation to plant cell wall in hemibiotrophic fungi.</title>
        <authorList>
            <consortium name="DOE Joint Genome Institute"/>
            <person name="Baroncelli R."/>
            <person name="Diaz J.F."/>
            <person name="Benocci T."/>
            <person name="Peng M."/>
            <person name="Battaglia E."/>
            <person name="Haridas S."/>
            <person name="Andreopoulos W."/>
            <person name="Labutti K."/>
            <person name="Pangilinan J."/>
            <person name="Floch G.L."/>
            <person name="Makela M.R."/>
            <person name="Henrissat B."/>
            <person name="Grigoriev I.V."/>
            <person name="Crouch J.A."/>
            <person name="De Vries R.P."/>
            <person name="Sukno S.A."/>
            <person name="Thon M.R."/>
        </authorList>
    </citation>
    <scope>NUCLEOTIDE SEQUENCE</scope>
    <source>
        <strain evidence="2">MAFF235873</strain>
    </source>
</reference>
<keyword evidence="3" id="KW-1185">Reference proteome</keyword>
<protein>
    <submittedName>
        <fullName evidence="2">Uncharacterized protein</fullName>
    </submittedName>
</protein>
<evidence type="ECO:0000256" key="1">
    <source>
        <dbReference type="SAM" id="SignalP"/>
    </source>
</evidence>
<dbReference type="EMBL" id="MU842885">
    <property type="protein sequence ID" value="KAK2027995.1"/>
    <property type="molecule type" value="Genomic_DNA"/>
</dbReference>
<evidence type="ECO:0000313" key="2">
    <source>
        <dbReference type="EMBL" id="KAK2027995.1"/>
    </source>
</evidence>
<proteinExistence type="predicted"/>
<dbReference type="Proteomes" id="UP001232148">
    <property type="component" value="Unassembled WGS sequence"/>
</dbReference>
<keyword evidence="1" id="KW-0732">Signal</keyword>
<sequence length="59" mass="6240">MAAARCYIIFPSLLGAALLSLSLTLSSLIDTSMGPPCSPHSNPVPCRELASYYVQSDPI</sequence>
<name>A0AAD9HF73_9PEZI</name>
<comment type="caution">
    <text evidence="2">The sequence shown here is derived from an EMBL/GenBank/DDBJ whole genome shotgun (WGS) entry which is preliminary data.</text>
</comment>
<dbReference type="AlphaFoldDB" id="A0AAD9HF73"/>
<organism evidence="2 3">
    <name type="scientific">Colletotrichum zoysiae</name>
    <dbReference type="NCBI Taxonomy" id="1216348"/>
    <lineage>
        <taxon>Eukaryota</taxon>
        <taxon>Fungi</taxon>
        <taxon>Dikarya</taxon>
        <taxon>Ascomycota</taxon>
        <taxon>Pezizomycotina</taxon>
        <taxon>Sordariomycetes</taxon>
        <taxon>Hypocreomycetidae</taxon>
        <taxon>Glomerellales</taxon>
        <taxon>Glomerellaceae</taxon>
        <taxon>Colletotrichum</taxon>
        <taxon>Colletotrichum graminicola species complex</taxon>
    </lineage>
</organism>
<gene>
    <name evidence="2" type="ORF">LX32DRAFT_640380</name>
</gene>
<feature type="chain" id="PRO_5042133180" evidence="1">
    <location>
        <begin position="27"/>
        <end position="59"/>
    </location>
</feature>
<accession>A0AAD9HF73</accession>